<feature type="transmembrane region" description="Helical" evidence="1">
    <location>
        <begin position="260"/>
        <end position="282"/>
    </location>
</feature>
<keyword evidence="1" id="KW-0812">Transmembrane</keyword>
<dbReference type="Pfam" id="PF09935">
    <property type="entry name" value="DUF2167"/>
    <property type="match status" value="1"/>
</dbReference>
<keyword evidence="3" id="KW-1185">Reference proteome</keyword>
<proteinExistence type="predicted"/>
<organism evidence="2 3">
    <name type="scientific">Adhaeribacter swui</name>
    <dbReference type="NCBI Taxonomy" id="2086471"/>
    <lineage>
        <taxon>Bacteria</taxon>
        <taxon>Pseudomonadati</taxon>
        <taxon>Bacteroidota</taxon>
        <taxon>Cytophagia</taxon>
        <taxon>Cytophagales</taxon>
        <taxon>Hymenobacteraceae</taxon>
        <taxon>Adhaeribacter</taxon>
    </lineage>
</organism>
<name>A0A7G7G4F4_9BACT</name>
<accession>A0A7G7G4F4</accession>
<evidence type="ECO:0000313" key="3">
    <source>
        <dbReference type="Proteomes" id="UP000515237"/>
    </source>
</evidence>
<gene>
    <name evidence="2" type="ORF">HUW51_04585</name>
</gene>
<dbReference type="InterPro" id="IPR018682">
    <property type="entry name" value="DUF2167_membr"/>
</dbReference>
<evidence type="ECO:0000313" key="2">
    <source>
        <dbReference type="EMBL" id="QNF32038.1"/>
    </source>
</evidence>
<dbReference type="Proteomes" id="UP000515237">
    <property type="component" value="Chromosome"/>
</dbReference>
<sequence length="311" mass="34882">MKTNLLRVIGLWLLLFLPFQIWAQGIDSAAFQHEQIKESFTYQTGKITLGDGLAILQVPKGYKFLDAAQSQYVINQLWGNPPDSSTLGMLFPEKDTPLTENSYAVHISYSEEGYIEDDDAKDLDYANLLKGMQQDTRDLNSERVLAGYPVVELIGWASKPFYDASQHKLHWAKEIKFGDEEANTLNYNVRVLGRKGYLLLNVIAPMQVLPVVKQSIPDMLRAINFTEGNQYNNFNPDIDEVAKYGIGGLIAGKVLAKAGFFAFILKFWKVLAAVAMGAFYYFKQKFKNKKEAVPALVVVNQANLESVPPGL</sequence>
<dbReference type="RefSeq" id="WP_185272821.1">
    <property type="nucleotide sequence ID" value="NZ_CP055156.1"/>
</dbReference>
<keyword evidence="1" id="KW-1133">Transmembrane helix</keyword>
<reference evidence="2 3" key="1">
    <citation type="journal article" date="2018" name="Int. J. Syst. Evol. Microbiol.">
        <title>Adhaeribacter swui sp. nov., isolated from wet mud.</title>
        <authorList>
            <person name="Kim D.U."/>
            <person name="Kim K.W."/>
            <person name="Kang M.S."/>
            <person name="Kim J.Y."/>
            <person name="Jang J.H."/>
            <person name="Kim M.K."/>
        </authorList>
    </citation>
    <scope>NUCLEOTIDE SEQUENCE [LARGE SCALE GENOMIC DNA]</scope>
    <source>
        <strain evidence="2 3">KCTC 52873</strain>
    </source>
</reference>
<dbReference type="EMBL" id="CP055156">
    <property type="protein sequence ID" value="QNF32038.1"/>
    <property type="molecule type" value="Genomic_DNA"/>
</dbReference>
<dbReference type="KEGG" id="aswu:HUW51_04585"/>
<evidence type="ECO:0000256" key="1">
    <source>
        <dbReference type="SAM" id="Phobius"/>
    </source>
</evidence>
<dbReference type="AlphaFoldDB" id="A0A7G7G4F4"/>
<protein>
    <submittedName>
        <fullName evidence="2">DUF2167 domain-containing protein</fullName>
    </submittedName>
</protein>
<keyword evidence="1" id="KW-0472">Membrane</keyword>